<dbReference type="Pfam" id="PF13419">
    <property type="entry name" value="HAD_2"/>
    <property type="match status" value="1"/>
</dbReference>
<gene>
    <name evidence="1" type="ORF">AVDCRST_MAG95-620</name>
</gene>
<protein>
    <recommendedName>
        <fullName evidence="2">Hydrolase, haloacid dehalogenase-like family</fullName>
    </recommendedName>
</protein>
<dbReference type="PRINTS" id="PR00413">
    <property type="entry name" value="HADHALOGNASE"/>
</dbReference>
<dbReference type="CDD" id="cd02603">
    <property type="entry name" value="HAD_sEH-N_like"/>
    <property type="match status" value="1"/>
</dbReference>
<accession>A0A6J4HGX7</accession>
<dbReference type="SUPFAM" id="SSF56784">
    <property type="entry name" value="HAD-like"/>
    <property type="match status" value="1"/>
</dbReference>
<dbReference type="PANTHER" id="PTHR43611:SF3">
    <property type="entry name" value="FLAVIN MONONUCLEOTIDE HYDROLASE 1, CHLOROPLATIC"/>
    <property type="match status" value="1"/>
</dbReference>
<name>A0A6J4HGX7_9BACT</name>
<evidence type="ECO:0008006" key="2">
    <source>
        <dbReference type="Google" id="ProtNLM"/>
    </source>
</evidence>
<proteinExistence type="predicted"/>
<dbReference type="InterPro" id="IPR023214">
    <property type="entry name" value="HAD_sf"/>
</dbReference>
<evidence type="ECO:0000313" key="1">
    <source>
        <dbReference type="EMBL" id="CAA9222873.1"/>
    </source>
</evidence>
<dbReference type="InterPro" id="IPR041492">
    <property type="entry name" value="HAD_2"/>
</dbReference>
<reference evidence="1" key="1">
    <citation type="submission" date="2020-02" db="EMBL/GenBank/DDBJ databases">
        <authorList>
            <person name="Meier V. D."/>
        </authorList>
    </citation>
    <scope>NUCLEOTIDE SEQUENCE</scope>
    <source>
        <strain evidence="1">AVDCRST_MAG95</strain>
    </source>
</reference>
<dbReference type="InterPro" id="IPR036412">
    <property type="entry name" value="HAD-like_sf"/>
</dbReference>
<sequence>MIQTIIFDLGAVLIDWNPQYLYRQLFTEETEMHHFLENICTPAWNEEQDGGRSLQEATDLLLTQHPDHGEQIRAFYGRWPEMLGGPITGTVEIFKELKASGKYKCYALTNWSAETYPIAVERYNFLNWFDGVVVSGTEKDRKPFPSFYQTLLNRYQVNPAEALFIDDNLRNVKAAEALGIQSIHFTSPEALRDELVNRGILS</sequence>
<dbReference type="AlphaFoldDB" id="A0A6J4HGX7"/>
<dbReference type="SFLD" id="SFLDG01129">
    <property type="entry name" value="C1.5:_HAD__Beta-PGM__Phosphata"/>
    <property type="match status" value="1"/>
</dbReference>
<dbReference type="NCBIfam" id="TIGR01509">
    <property type="entry name" value="HAD-SF-IA-v3"/>
    <property type="match status" value="1"/>
</dbReference>
<organism evidence="1">
    <name type="scientific">uncultured Adhaeribacter sp</name>
    <dbReference type="NCBI Taxonomy" id="448109"/>
    <lineage>
        <taxon>Bacteria</taxon>
        <taxon>Pseudomonadati</taxon>
        <taxon>Bacteroidota</taxon>
        <taxon>Cytophagia</taxon>
        <taxon>Cytophagales</taxon>
        <taxon>Hymenobacteraceae</taxon>
        <taxon>Adhaeribacter</taxon>
        <taxon>environmental samples</taxon>
    </lineage>
</organism>
<dbReference type="SFLD" id="SFLDS00003">
    <property type="entry name" value="Haloacid_Dehalogenase"/>
    <property type="match status" value="1"/>
</dbReference>
<dbReference type="PANTHER" id="PTHR43611">
    <property type="entry name" value="ALPHA-D-GLUCOSE 1-PHOSPHATE PHOSPHATASE"/>
    <property type="match status" value="1"/>
</dbReference>
<dbReference type="InterPro" id="IPR006439">
    <property type="entry name" value="HAD-SF_hydro_IA"/>
</dbReference>
<dbReference type="EMBL" id="CADCTJ010000197">
    <property type="protein sequence ID" value="CAA9222873.1"/>
    <property type="molecule type" value="Genomic_DNA"/>
</dbReference>
<dbReference type="Gene3D" id="3.40.50.1000">
    <property type="entry name" value="HAD superfamily/HAD-like"/>
    <property type="match status" value="1"/>
</dbReference>